<dbReference type="GO" id="GO:0005576">
    <property type="term" value="C:extracellular region"/>
    <property type="evidence" value="ECO:0007669"/>
    <property type="project" value="UniProtKB-SubCell"/>
</dbReference>
<evidence type="ECO:0000313" key="6">
    <source>
        <dbReference type="EMBL" id="AKJ30734.1"/>
    </source>
</evidence>
<dbReference type="STRING" id="413882.AAW51_4043"/>
<dbReference type="SUPFAM" id="SSF69279">
    <property type="entry name" value="Phage tail proteins"/>
    <property type="match status" value="2"/>
</dbReference>
<dbReference type="NCBIfam" id="TIGR03361">
    <property type="entry name" value="VI_Rhs_Vgr"/>
    <property type="match status" value="1"/>
</dbReference>
<dbReference type="SUPFAM" id="SSF69349">
    <property type="entry name" value="Phage fibre proteins"/>
    <property type="match status" value="1"/>
</dbReference>
<evidence type="ECO:0000259" key="4">
    <source>
        <dbReference type="Pfam" id="PF04717"/>
    </source>
</evidence>
<evidence type="ECO:0000256" key="2">
    <source>
        <dbReference type="ARBA" id="ARBA00005558"/>
    </source>
</evidence>
<dbReference type="Pfam" id="PF22178">
    <property type="entry name" value="Gp5_trimer_C"/>
    <property type="match status" value="1"/>
</dbReference>
<dbReference type="SUPFAM" id="SSF69255">
    <property type="entry name" value="gp5 N-terminal domain-like"/>
    <property type="match status" value="1"/>
</dbReference>
<evidence type="ECO:0000259" key="5">
    <source>
        <dbReference type="Pfam" id="PF22178"/>
    </source>
</evidence>
<dbReference type="InterPro" id="IPR006533">
    <property type="entry name" value="T6SS_Vgr_RhsGE"/>
</dbReference>
<keyword evidence="3" id="KW-0964">Secreted</keyword>
<name>A0A0G3BMP5_9BURK</name>
<dbReference type="AlphaFoldDB" id="A0A0G3BMP5"/>
<accession>A0A0G3BMP5</accession>
<keyword evidence="7" id="KW-1185">Reference proteome</keyword>
<dbReference type="Gene3D" id="4.10.220.110">
    <property type="match status" value="1"/>
</dbReference>
<feature type="domain" description="Gp5/Type VI secretion system Vgr C-terminal trimerisation" evidence="5">
    <location>
        <begin position="494"/>
        <end position="583"/>
    </location>
</feature>
<dbReference type="OrthoDB" id="1907165at2"/>
<evidence type="ECO:0000313" key="7">
    <source>
        <dbReference type="Proteomes" id="UP000035352"/>
    </source>
</evidence>
<proteinExistence type="inferred from homology"/>
<gene>
    <name evidence="6" type="ORF">AAW51_4043</name>
</gene>
<dbReference type="Pfam" id="PF04717">
    <property type="entry name" value="Phage_base_V"/>
    <property type="match status" value="1"/>
</dbReference>
<dbReference type="EMBL" id="CP011371">
    <property type="protein sequence ID" value="AKJ30734.1"/>
    <property type="molecule type" value="Genomic_DNA"/>
</dbReference>
<dbReference type="Gene3D" id="2.30.110.50">
    <property type="match status" value="1"/>
</dbReference>
<evidence type="ECO:0000256" key="3">
    <source>
        <dbReference type="ARBA" id="ARBA00022525"/>
    </source>
</evidence>
<evidence type="ECO:0000256" key="1">
    <source>
        <dbReference type="ARBA" id="ARBA00004613"/>
    </source>
</evidence>
<dbReference type="InterPro" id="IPR017847">
    <property type="entry name" value="T6SS_RhsGE_Vgr_subset"/>
</dbReference>
<organism evidence="6 7">
    <name type="scientific">Caldimonas brevitalea</name>
    <dbReference type="NCBI Taxonomy" id="413882"/>
    <lineage>
        <taxon>Bacteria</taxon>
        <taxon>Pseudomonadati</taxon>
        <taxon>Pseudomonadota</taxon>
        <taxon>Betaproteobacteria</taxon>
        <taxon>Burkholderiales</taxon>
        <taxon>Sphaerotilaceae</taxon>
        <taxon>Caldimonas</taxon>
    </lineage>
</organism>
<dbReference type="PANTHER" id="PTHR32305:SF15">
    <property type="entry name" value="PROTEIN RHSA-RELATED"/>
    <property type="match status" value="1"/>
</dbReference>
<comment type="similarity">
    <text evidence="2">Belongs to the VgrG protein family.</text>
</comment>
<dbReference type="Pfam" id="PF05954">
    <property type="entry name" value="Phage_GPD"/>
    <property type="match status" value="1"/>
</dbReference>
<comment type="subcellular location">
    <subcellularLocation>
        <location evidence="1">Secreted</location>
    </subcellularLocation>
</comment>
<dbReference type="RefSeq" id="WP_053013791.1">
    <property type="nucleotide sequence ID" value="NZ_CP011371.1"/>
</dbReference>
<dbReference type="NCBIfam" id="TIGR01646">
    <property type="entry name" value="vgr_GE"/>
    <property type="match status" value="1"/>
</dbReference>
<dbReference type="PATRIC" id="fig|413882.6.peg.4219"/>
<feature type="domain" description="Gp5/Type VI secretion system Vgr protein OB-fold" evidence="4">
    <location>
        <begin position="409"/>
        <end position="477"/>
    </location>
</feature>
<dbReference type="PANTHER" id="PTHR32305">
    <property type="match status" value="1"/>
</dbReference>
<reference evidence="6 7" key="1">
    <citation type="submission" date="2015-05" db="EMBL/GenBank/DDBJ databases">
        <authorList>
            <person name="Tang B."/>
            <person name="Yu Y."/>
        </authorList>
    </citation>
    <scope>NUCLEOTIDE SEQUENCE [LARGE SCALE GENOMIC DNA]</scope>
    <source>
        <strain evidence="6 7">DSM 7029</strain>
    </source>
</reference>
<dbReference type="InterPro" id="IPR006531">
    <property type="entry name" value="Gp5/Vgr_OB"/>
</dbReference>
<dbReference type="InterPro" id="IPR037026">
    <property type="entry name" value="Vgr_OB-fold_dom_sf"/>
</dbReference>
<dbReference type="InterPro" id="IPR054030">
    <property type="entry name" value="Gp5_Vgr_C"/>
</dbReference>
<dbReference type="Gene3D" id="3.55.50.10">
    <property type="entry name" value="Baseplate protein-like domains"/>
    <property type="match status" value="1"/>
</dbReference>
<dbReference type="KEGG" id="pbh:AAW51_4043"/>
<dbReference type="Gene3D" id="2.40.50.230">
    <property type="entry name" value="Gp5 N-terminal domain"/>
    <property type="match status" value="1"/>
</dbReference>
<dbReference type="Proteomes" id="UP000035352">
    <property type="component" value="Chromosome"/>
</dbReference>
<sequence>MTDMSEASQAILALLANPQHKRMVRMEFPRGDAPQAKMLANKFDGYESVSRDFHFVVEVLSDNARIPLKDVLGKMVTVELVREDGSLRYFNGFVFEFRFVRTDGAFAFYDMVLMPWLAFLRLRKDNYLFHGKTVEEQIDEIFKDYPEHDWRYEAEGEDRPMTDACQFDESDYNYVHRRLEERGLYYAYEHRKDGHTLVVRSNSTLCPPIDGATCEIAWQSESGSLDDDAIADFTPVRRIASTTVSASSFDFKDPRPKFAEVPTVNKQGQVPPLEVYEYTGAYGFATQDQGQAHVRRRMEEIEAAAKHFQASGNDRTAQAGRWFRLTGHFDTDLLGSSDPDQEFFIIQAQHTAQNNYEQARGTPSEYSNRFVCLRKKIPWRPGLGFNSYQPKIDAQTAIVVGPKGEEIYTDQYGRVKVQFHWDRVGNYDEKSSAWIRVSSAWTGDGYGFIGIPRIGQEVLVIFLDGNPDRPLITSCLFNEHNQPAWGYPEAAHQTGIQSRSTPGGNGFCEIVIHDRAGHELINIHSQKDMVTTVQHNKATIVNGPMQTIDVTKGYQETKVKQHIKVESLDDEIEIVAATKITLRCGASTIVMDKDGNIDIQGKVIRSVATDDHTVKGSKLHLNPPG</sequence>
<protein>
    <submittedName>
        <fullName evidence="6">Uncharacterized protein</fullName>
    </submittedName>
</protein>
<dbReference type="InterPro" id="IPR050708">
    <property type="entry name" value="T6SS_VgrG/RHS"/>
</dbReference>